<evidence type="ECO:0000313" key="1">
    <source>
        <dbReference type="EMBL" id="GFO13457.1"/>
    </source>
</evidence>
<sequence>MLGQISTATASPTSNYTESLCSNVPELRTHLYIQKVVLFRAINKKLFVLPQVKLVHHRFTERIELTLLNSSRSCPPPPPNKCPPLCLHGPRETWSLGGML</sequence>
<dbReference type="EMBL" id="BLXT01004491">
    <property type="protein sequence ID" value="GFO13457.1"/>
    <property type="molecule type" value="Genomic_DNA"/>
</dbReference>
<keyword evidence="2" id="KW-1185">Reference proteome</keyword>
<comment type="caution">
    <text evidence="1">The sequence shown here is derived from an EMBL/GenBank/DDBJ whole genome shotgun (WGS) entry which is preliminary data.</text>
</comment>
<dbReference type="Proteomes" id="UP000735302">
    <property type="component" value="Unassembled WGS sequence"/>
</dbReference>
<organism evidence="1 2">
    <name type="scientific">Plakobranchus ocellatus</name>
    <dbReference type="NCBI Taxonomy" id="259542"/>
    <lineage>
        <taxon>Eukaryota</taxon>
        <taxon>Metazoa</taxon>
        <taxon>Spiralia</taxon>
        <taxon>Lophotrochozoa</taxon>
        <taxon>Mollusca</taxon>
        <taxon>Gastropoda</taxon>
        <taxon>Heterobranchia</taxon>
        <taxon>Euthyneura</taxon>
        <taxon>Panpulmonata</taxon>
        <taxon>Sacoglossa</taxon>
        <taxon>Placobranchoidea</taxon>
        <taxon>Plakobranchidae</taxon>
        <taxon>Plakobranchus</taxon>
    </lineage>
</organism>
<evidence type="ECO:0000313" key="2">
    <source>
        <dbReference type="Proteomes" id="UP000735302"/>
    </source>
</evidence>
<proteinExistence type="predicted"/>
<name>A0AAV4B2W5_9GAST</name>
<accession>A0AAV4B2W5</accession>
<dbReference type="AlphaFoldDB" id="A0AAV4B2W5"/>
<reference evidence="1 2" key="1">
    <citation type="journal article" date="2021" name="Elife">
        <title>Chloroplast acquisition without the gene transfer in kleptoplastic sea slugs, Plakobranchus ocellatus.</title>
        <authorList>
            <person name="Maeda T."/>
            <person name="Takahashi S."/>
            <person name="Yoshida T."/>
            <person name="Shimamura S."/>
            <person name="Takaki Y."/>
            <person name="Nagai Y."/>
            <person name="Toyoda A."/>
            <person name="Suzuki Y."/>
            <person name="Arimoto A."/>
            <person name="Ishii H."/>
            <person name="Satoh N."/>
            <person name="Nishiyama T."/>
            <person name="Hasebe M."/>
            <person name="Maruyama T."/>
            <person name="Minagawa J."/>
            <person name="Obokata J."/>
            <person name="Shigenobu S."/>
        </authorList>
    </citation>
    <scope>NUCLEOTIDE SEQUENCE [LARGE SCALE GENOMIC DNA]</scope>
</reference>
<gene>
    <name evidence="1" type="ORF">PoB_003996200</name>
</gene>
<protein>
    <submittedName>
        <fullName evidence="1">Uncharacterized protein</fullName>
    </submittedName>
</protein>